<dbReference type="EMBL" id="KK100723">
    <property type="protein sequence ID" value="KIZ04114.1"/>
    <property type="molecule type" value="Genomic_DNA"/>
</dbReference>
<keyword evidence="3" id="KW-1185">Reference proteome</keyword>
<evidence type="ECO:0000313" key="2">
    <source>
        <dbReference type="EMBL" id="KIZ04114.1"/>
    </source>
</evidence>
<name>A0A0D2LBN0_9CHLO</name>
<organism evidence="2 3">
    <name type="scientific">Monoraphidium neglectum</name>
    <dbReference type="NCBI Taxonomy" id="145388"/>
    <lineage>
        <taxon>Eukaryota</taxon>
        <taxon>Viridiplantae</taxon>
        <taxon>Chlorophyta</taxon>
        <taxon>core chlorophytes</taxon>
        <taxon>Chlorophyceae</taxon>
        <taxon>CS clade</taxon>
        <taxon>Sphaeropleales</taxon>
        <taxon>Selenastraceae</taxon>
        <taxon>Monoraphidium</taxon>
    </lineage>
</organism>
<dbReference type="AlphaFoldDB" id="A0A0D2LBN0"/>
<dbReference type="Proteomes" id="UP000054498">
    <property type="component" value="Unassembled WGS sequence"/>
</dbReference>
<evidence type="ECO:0000313" key="3">
    <source>
        <dbReference type="Proteomes" id="UP000054498"/>
    </source>
</evidence>
<evidence type="ECO:0000256" key="1">
    <source>
        <dbReference type="ARBA" id="ARBA00004430"/>
    </source>
</evidence>
<comment type="subcellular location">
    <subcellularLocation>
        <location evidence="1">Cytoplasm</location>
        <location evidence="1">Cytoskeleton</location>
        <location evidence="1">Cilium axoneme</location>
    </subcellularLocation>
</comment>
<proteinExistence type="predicted"/>
<dbReference type="GeneID" id="25736717"/>
<sequence length="462" mass="48703">MLLESLTVPADLPSVFARVTALTSLTFDRSCGHSGAHPACCEGLGRLARLRRLDAGTLYWHVYLAGRGLEHCSRLTQIRLDNAVSRLQDGDGVLEILEGLRSLRSLDVSGCRLHASKVATLAALTELSVSVAPAAADGDAWRLPGSFSQLSILVRLSLDLFLGASSGADSDPSVATTGISVLSSLPALRELSIDWTPGDRRAVPMRELNLITQITALSLTSDAYGEDLAVAEALPTTLAGLRSLNVQVCGARLVASPRDSGGSSAGASLASLTRLEARVGSGACELLSPRLLPSSLRALSLRADDPDDEAAAAALLAAPAPPAPALRRLESLELRMLLRAAAWRVPAWLPALAGTLESVRLPGIIGQLEEMRSRVQGDIAALDDLAKMGVREIKVEFAVKDALEAAAGRPRTRSSWVLLPPPPRPRAELLAASDKGAAAVGAAARAFLRDWEHLLVLVESRQ</sequence>
<dbReference type="RefSeq" id="XP_013903133.1">
    <property type="nucleotide sequence ID" value="XM_014047679.1"/>
</dbReference>
<gene>
    <name evidence="2" type="ORF">MNEG_3839</name>
</gene>
<protein>
    <submittedName>
        <fullName evidence="2">Uncharacterized protein</fullName>
    </submittedName>
</protein>
<dbReference type="InterPro" id="IPR032675">
    <property type="entry name" value="LRR_dom_sf"/>
</dbReference>
<dbReference type="Gene3D" id="3.80.10.10">
    <property type="entry name" value="Ribonuclease Inhibitor"/>
    <property type="match status" value="1"/>
</dbReference>
<dbReference type="SUPFAM" id="SSF52047">
    <property type="entry name" value="RNI-like"/>
    <property type="match status" value="1"/>
</dbReference>
<reference evidence="2 3" key="1">
    <citation type="journal article" date="2013" name="BMC Genomics">
        <title>Reconstruction of the lipid metabolism for the microalga Monoraphidium neglectum from its genome sequence reveals characteristics suitable for biofuel production.</title>
        <authorList>
            <person name="Bogen C."/>
            <person name="Al-Dilaimi A."/>
            <person name="Albersmeier A."/>
            <person name="Wichmann J."/>
            <person name="Grundmann M."/>
            <person name="Rupp O."/>
            <person name="Lauersen K.J."/>
            <person name="Blifernez-Klassen O."/>
            <person name="Kalinowski J."/>
            <person name="Goesmann A."/>
            <person name="Mussgnug J.H."/>
            <person name="Kruse O."/>
        </authorList>
    </citation>
    <scope>NUCLEOTIDE SEQUENCE [LARGE SCALE GENOMIC DNA]</scope>
    <source>
        <strain evidence="2 3">SAG 48.87</strain>
    </source>
</reference>
<accession>A0A0D2LBN0</accession>
<dbReference type="GO" id="GO:0005930">
    <property type="term" value="C:axoneme"/>
    <property type="evidence" value="ECO:0007669"/>
    <property type="project" value="UniProtKB-SubCell"/>
</dbReference>
<dbReference type="KEGG" id="mng:MNEG_3839"/>